<comment type="caution">
    <text evidence="4">The sequence shown here is derived from an EMBL/GenBank/DDBJ whole genome shotgun (WGS) entry which is preliminary data.</text>
</comment>
<feature type="signal peptide" evidence="3">
    <location>
        <begin position="1"/>
        <end position="17"/>
    </location>
</feature>
<sequence length="175" mass="18094">MISSAFILSSLVALANAQQAVVVRRNNTSIIAGCVIGGLALLSILLCLACLISRRRVPRSSNMASGTPATGVVAVGRRPMFGSPWRRRRRGIIIIGGGGASSAPRQGQAPAQQGTSASVPPPSYNTNTNGDVEKQADEKIVSASSGSASPQVIEPPPLAHIKGEEYTFVSGFKPS</sequence>
<gene>
    <name evidence="4" type="ORF">Hypma_003162</name>
</gene>
<evidence type="ECO:0000313" key="5">
    <source>
        <dbReference type="Proteomes" id="UP000076154"/>
    </source>
</evidence>
<keyword evidence="5" id="KW-1185">Reference proteome</keyword>
<dbReference type="AlphaFoldDB" id="A0A369K0Z2"/>
<feature type="region of interest" description="Disordered" evidence="1">
    <location>
        <begin position="98"/>
        <end position="160"/>
    </location>
</feature>
<keyword evidence="2" id="KW-1133">Transmembrane helix</keyword>
<keyword evidence="2" id="KW-0472">Membrane</keyword>
<feature type="transmembrane region" description="Helical" evidence="2">
    <location>
        <begin position="30"/>
        <end position="53"/>
    </location>
</feature>
<dbReference type="EMBL" id="LUEZ02000014">
    <property type="protein sequence ID" value="RDB27648.1"/>
    <property type="molecule type" value="Genomic_DNA"/>
</dbReference>
<reference evidence="4" key="1">
    <citation type="submission" date="2018-04" db="EMBL/GenBank/DDBJ databases">
        <title>Whole genome sequencing of Hypsizygus marmoreus.</title>
        <authorList>
            <person name="Choi I.-G."/>
            <person name="Min B."/>
            <person name="Kim J.-G."/>
            <person name="Kim S."/>
            <person name="Oh Y.-L."/>
            <person name="Kong W.-S."/>
            <person name="Park H."/>
            <person name="Jeong J."/>
            <person name="Song E.-S."/>
        </authorList>
    </citation>
    <scope>NUCLEOTIDE SEQUENCE [LARGE SCALE GENOMIC DNA]</scope>
    <source>
        <strain evidence="4">51987-8</strain>
    </source>
</reference>
<protein>
    <submittedName>
        <fullName evidence="4">Uncharacterized protein</fullName>
    </submittedName>
</protein>
<keyword evidence="2" id="KW-0812">Transmembrane</keyword>
<accession>A0A369K0Z2</accession>
<dbReference type="InParanoid" id="A0A369K0Z2"/>
<evidence type="ECO:0000256" key="2">
    <source>
        <dbReference type="SAM" id="Phobius"/>
    </source>
</evidence>
<keyword evidence="3" id="KW-0732">Signal</keyword>
<organism evidence="4 5">
    <name type="scientific">Hypsizygus marmoreus</name>
    <name type="common">White beech mushroom</name>
    <name type="synonym">Agaricus marmoreus</name>
    <dbReference type="NCBI Taxonomy" id="39966"/>
    <lineage>
        <taxon>Eukaryota</taxon>
        <taxon>Fungi</taxon>
        <taxon>Dikarya</taxon>
        <taxon>Basidiomycota</taxon>
        <taxon>Agaricomycotina</taxon>
        <taxon>Agaricomycetes</taxon>
        <taxon>Agaricomycetidae</taxon>
        <taxon>Agaricales</taxon>
        <taxon>Tricholomatineae</taxon>
        <taxon>Lyophyllaceae</taxon>
        <taxon>Hypsizygus</taxon>
    </lineage>
</organism>
<feature type="chain" id="PRO_5016752758" evidence="3">
    <location>
        <begin position="18"/>
        <end position="175"/>
    </location>
</feature>
<proteinExistence type="predicted"/>
<evidence type="ECO:0000256" key="3">
    <source>
        <dbReference type="SAM" id="SignalP"/>
    </source>
</evidence>
<feature type="compositionally biased region" description="Low complexity" evidence="1">
    <location>
        <begin position="101"/>
        <end position="114"/>
    </location>
</feature>
<evidence type="ECO:0000313" key="4">
    <source>
        <dbReference type="EMBL" id="RDB27648.1"/>
    </source>
</evidence>
<evidence type="ECO:0000256" key="1">
    <source>
        <dbReference type="SAM" id="MobiDB-lite"/>
    </source>
</evidence>
<dbReference type="Proteomes" id="UP000076154">
    <property type="component" value="Unassembled WGS sequence"/>
</dbReference>
<name>A0A369K0Z2_HYPMA</name>
<feature type="compositionally biased region" description="Basic and acidic residues" evidence="1">
    <location>
        <begin position="131"/>
        <end position="140"/>
    </location>
</feature>